<evidence type="ECO:0000313" key="3">
    <source>
        <dbReference type="Proteomes" id="UP000016480"/>
    </source>
</evidence>
<dbReference type="EMBL" id="AHCD03000044">
    <property type="protein sequence ID" value="KAF7781840.1"/>
    <property type="molecule type" value="Genomic_DNA"/>
</dbReference>
<gene>
    <name evidence="2" type="ORF">PRUB_b1181</name>
</gene>
<organism evidence="2 3">
    <name type="scientific">Pseudoalteromonas rubra</name>
    <dbReference type="NCBI Taxonomy" id="43658"/>
    <lineage>
        <taxon>Bacteria</taxon>
        <taxon>Pseudomonadati</taxon>
        <taxon>Pseudomonadota</taxon>
        <taxon>Gammaproteobacteria</taxon>
        <taxon>Alteromonadales</taxon>
        <taxon>Pseudoalteromonadaceae</taxon>
        <taxon>Pseudoalteromonas</taxon>
    </lineage>
</organism>
<proteinExistence type="predicted"/>
<sequence>MHTIHVGQAVCIQSALRYQAHLFEGSQRSISRGKESREIKKHKKGRLRSQKLN</sequence>
<protein>
    <submittedName>
        <fullName evidence="2">Uncharacterized protein</fullName>
    </submittedName>
</protein>
<reference evidence="2 3" key="1">
    <citation type="journal article" date="2012" name="J. Bacteriol.">
        <title>Genome sequence of the cycloprodigiosin-producing bacterial strain Pseudoalteromonas rubra ATCC 29570(T).</title>
        <authorList>
            <person name="Xie B.B."/>
            <person name="Shu Y.L."/>
            <person name="Qin Q.L."/>
            <person name="Rong J.C."/>
            <person name="Zhang X.Y."/>
            <person name="Chen X.L."/>
            <person name="Zhou B.C."/>
            <person name="Zhang Y.Z."/>
        </authorList>
    </citation>
    <scope>NUCLEOTIDE SEQUENCE [LARGE SCALE GENOMIC DNA]</scope>
    <source>
        <strain evidence="2 3">DSM 6842</strain>
    </source>
</reference>
<evidence type="ECO:0000313" key="2">
    <source>
        <dbReference type="EMBL" id="KAF7781840.1"/>
    </source>
</evidence>
<dbReference type="Proteomes" id="UP000016480">
    <property type="component" value="Unassembled WGS sequence"/>
</dbReference>
<feature type="compositionally biased region" description="Basic residues" evidence="1">
    <location>
        <begin position="39"/>
        <end position="53"/>
    </location>
</feature>
<feature type="region of interest" description="Disordered" evidence="1">
    <location>
        <begin position="27"/>
        <end position="53"/>
    </location>
</feature>
<dbReference type="AlphaFoldDB" id="A0A8T0C1Q7"/>
<comment type="caution">
    <text evidence="2">The sequence shown here is derived from an EMBL/GenBank/DDBJ whole genome shotgun (WGS) entry which is preliminary data.</text>
</comment>
<accession>A0A8T0C1Q7</accession>
<name>A0A8T0C1Q7_9GAMM</name>
<evidence type="ECO:0000256" key="1">
    <source>
        <dbReference type="SAM" id="MobiDB-lite"/>
    </source>
</evidence>